<dbReference type="GO" id="GO:0005891">
    <property type="term" value="C:voltage-gated calcium channel complex"/>
    <property type="evidence" value="ECO:0007669"/>
    <property type="project" value="TreeGrafter"/>
</dbReference>
<dbReference type="Gene3D" id="1.20.120.350">
    <property type="entry name" value="Voltage-gated potassium channels. Chain C"/>
    <property type="match status" value="1"/>
</dbReference>
<feature type="compositionally biased region" description="Basic residues" evidence="14">
    <location>
        <begin position="12"/>
        <end position="24"/>
    </location>
</feature>
<keyword evidence="9" id="KW-0406">Ion transport</keyword>
<evidence type="ECO:0000256" key="12">
    <source>
        <dbReference type="ARBA" id="ARBA00023303"/>
    </source>
</evidence>
<evidence type="ECO:0000256" key="5">
    <source>
        <dbReference type="ARBA" id="ARBA00022692"/>
    </source>
</evidence>
<dbReference type="Proteomes" id="UP001054902">
    <property type="component" value="Unassembled WGS sequence"/>
</dbReference>
<feature type="region of interest" description="Disordered" evidence="14">
    <location>
        <begin position="441"/>
        <end position="461"/>
    </location>
</feature>
<evidence type="ECO:0000259" key="16">
    <source>
        <dbReference type="Pfam" id="PF00520"/>
    </source>
</evidence>
<dbReference type="SUPFAM" id="SSF81324">
    <property type="entry name" value="Voltage-gated potassium channels"/>
    <property type="match status" value="1"/>
</dbReference>
<evidence type="ECO:0000256" key="13">
    <source>
        <dbReference type="SAM" id="Coils"/>
    </source>
</evidence>
<dbReference type="GO" id="GO:0098703">
    <property type="term" value="P:calcium ion import across plasma membrane"/>
    <property type="evidence" value="ECO:0007669"/>
    <property type="project" value="TreeGrafter"/>
</dbReference>
<feature type="domain" description="Ion transport" evidence="16">
    <location>
        <begin position="87"/>
        <end position="328"/>
    </location>
</feature>
<feature type="transmembrane region" description="Helical" evidence="15">
    <location>
        <begin position="89"/>
        <end position="109"/>
    </location>
</feature>
<evidence type="ECO:0000256" key="15">
    <source>
        <dbReference type="SAM" id="Phobius"/>
    </source>
</evidence>
<dbReference type="PANTHER" id="PTHR45628:SF7">
    <property type="entry name" value="VOLTAGE-DEPENDENT CALCIUM CHANNEL TYPE A SUBUNIT ALPHA-1"/>
    <property type="match status" value="1"/>
</dbReference>
<reference evidence="17 18" key="1">
    <citation type="journal article" date="2021" name="Sci. Rep.">
        <title>The genome of the diatom Chaetoceros tenuissimus carries an ancient integrated fragment of an extant virus.</title>
        <authorList>
            <person name="Hongo Y."/>
            <person name="Kimura K."/>
            <person name="Takaki Y."/>
            <person name="Yoshida Y."/>
            <person name="Baba S."/>
            <person name="Kobayashi G."/>
            <person name="Nagasaki K."/>
            <person name="Hano T."/>
            <person name="Tomaru Y."/>
        </authorList>
    </citation>
    <scope>NUCLEOTIDE SEQUENCE [LARGE SCALE GENOMIC DNA]</scope>
    <source>
        <strain evidence="17 18">NIES-3715</strain>
    </source>
</reference>
<keyword evidence="12" id="KW-0407">Ion channel</keyword>
<keyword evidence="8 15" id="KW-1133">Transmembrane helix</keyword>
<comment type="subcellular location">
    <subcellularLocation>
        <location evidence="1">Membrane</location>
        <topology evidence="1">Multi-pass membrane protein</topology>
    </subcellularLocation>
</comment>
<evidence type="ECO:0000256" key="1">
    <source>
        <dbReference type="ARBA" id="ARBA00004141"/>
    </source>
</evidence>
<dbReference type="AlphaFoldDB" id="A0AAD3DCM9"/>
<keyword evidence="3" id="KW-0109">Calcium transport</keyword>
<keyword evidence="4" id="KW-0107">Calcium channel</keyword>
<evidence type="ECO:0000256" key="6">
    <source>
        <dbReference type="ARBA" id="ARBA00022837"/>
    </source>
</evidence>
<dbReference type="PANTHER" id="PTHR45628">
    <property type="entry name" value="VOLTAGE-DEPENDENT CALCIUM CHANNEL TYPE A SUBUNIT ALPHA-1"/>
    <property type="match status" value="1"/>
</dbReference>
<evidence type="ECO:0000256" key="8">
    <source>
        <dbReference type="ARBA" id="ARBA00022989"/>
    </source>
</evidence>
<feature type="compositionally biased region" description="Basic and acidic residues" evidence="14">
    <location>
        <begin position="25"/>
        <end position="42"/>
    </location>
</feature>
<evidence type="ECO:0000256" key="9">
    <source>
        <dbReference type="ARBA" id="ARBA00023065"/>
    </source>
</evidence>
<organism evidence="17 18">
    <name type="scientific">Chaetoceros tenuissimus</name>
    <dbReference type="NCBI Taxonomy" id="426638"/>
    <lineage>
        <taxon>Eukaryota</taxon>
        <taxon>Sar</taxon>
        <taxon>Stramenopiles</taxon>
        <taxon>Ochrophyta</taxon>
        <taxon>Bacillariophyta</taxon>
        <taxon>Coscinodiscophyceae</taxon>
        <taxon>Chaetocerotophycidae</taxon>
        <taxon>Chaetocerotales</taxon>
        <taxon>Chaetocerotaceae</taxon>
        <taxon>Chaetoceros</taxon>
    </lineage>
</organism>
<dbReference type="GO" id="GO:0008331">
    <property type="term" value="F:high voltage-gated calcium channel activity"/>
    <property type="evidence" value="ECO:0007669"/>
    <property type="project" value="TreeGrafter"/>
</dbReference>
<keyword evidence="11" id="KW-0325">Glycoprotein</keyword>
<feature type="transmembrane region" description="Helical" evidence="15">
    <location>
        <begin position="121"/>
        <end position="139"/>
    </location>
</feature>
<dbReference type="InterPro" id="IPR027359">
    <property type="entry name" value="Volt_channel_dom_sf"/>
</dbReference>
<feature type="coiled-coil region" evidence="13">
    <location>
        <begin position="397"/>
        <end position="424"/>
    </location>
</feature>
<keyword evidence="2" id="KW-0813">Transport</keyword>
<keyword evidence="5 15" id="KW-0812">Transmembrane</keyword>
<evidence type="ECO:0000313" key="18">
    <source>
        <dbReference type="Proteomes" id="UP001054902"/>
    </source>
</evidence>
<evidence type="ECO:0000256" key="4">
    <source>
        <dbReference type="ARBA" id="ARBA00022673"/>
    </source>
</evidence>
<dbReference type="Gene3D" id="1.10.287.70">
    <property type="match status" value="1"/>
</dbReference>
<keyword evidence="13" id="KW-0175">Coiled coil</keyword>
<protein>
    <recommendedName>
        <fullName evidence="16">Ion transport domain-containing protein</fullName>
    </recommendedName>
</protein>
<evidence type="ECO:0000313" key="17">
    <source>
        <dbReference type="EMBL" id="GFH60915.1"/>
    </source>
</evidence>
<keyword evidence="18" id="KW-1185">Reference proteome</keyword>
<comment type="caution">
    <text evidence="17">The sequence shown here is derived from an EMBL/GenBank/DDBJ whole genome shotgun (WGS) entry which is preliminary data.</text>
</comment>
<accession>A0AAD3DCM9</accession>
<dbReference type="EMBL" id="BLLK01000069">
    <property type="protein sequence ID" value="GFH60915.1"/>
    <property type="molecule type" value="Genomic_DNA"/>
</dbReference>
<dbReference type="Pfam" id="PF00520">
    <property type="entry name" value="Ion_trans"/>
    <property type="match status" value="1"/>
</dbReference>
<gene>
    <name evidence="17" type="ORF">CTEN210_17391</name>
</gene>
<evidence type="ECO:0000256" key="14">
    <source>
        <dbReference type="SAM" id="MobiDB-lite"/>
    </source>
</evidence>
<evidence type="ECO:0000256" key="11">
    <source>
        <dbReference type="ARBA" id="ARBA00023180"/>
    </source>
</evidence>
<dbReference type="InterPro" id="IPR005821">
    <property type="entry name" value="Ion_trans_dom"/>
</dbReference>
<feature type="transmembrane region" description="Helical" evidence="15">
    <location>
        <begin position="217"/>
        <end position="247"/>
    </location>
</feature>
<evidence type="ECO:0000256" key="2">
    <source>
        <dbReference type="ARBA" id="ARBA00022448"/>
    </source>
</evidence>
<evidence type="ECO:0000256" key="10">
    <source>
        <dbReference type="ARBA" id="ARBA00023136"/>
    </source>
</evidence>
<evidence type="ECO:0000256" key="3">
    <source>
        <dbReference type="ARBA" id="ARBA00022568"/>
    </source>
</evidence>
<keyword evidence="6" id="KW-0106">Calcium</keyword>
<feature type="region of interest" description="Disordered" evidence="14">
    <location>
        <begin position="1"/>
        <end position="58"/>
    </location>
</feature>
<evidence type="ECO:0000256" key="7">
    <source>
        <dbReference type="ARBA" id="ARBA00022882"/>
    </source>
</evidence>
<keyword evidence="10 15" id="KW-0472">Membrane</keyword>
<proteinExistence type="predicted"/>
<feature type="transmembrane region" description="Helical" evidence="15">
    <location>
        <begin position="295"/>
        <end position="322"/>
    </location>
</feature>
<feature type="coiled-coil region" evidence="13">
    <location>
        <begin position="323"/>
        <end position="350"/>
    </location>
</feature>
<keyword evidence="7" id="KW-0851">Voltage-gated channel</keyword>
<dbReference type="InterPro" id="IPR050599">
    <property type="entry name" value="VDCC_alpha-1_subunit"/>
</dbReference>
<name>A0AAD3DCM9_9STRA</name>
<sequence>MPINVSGGMANARRKQRLMKAKTRQSRDERKQQRQERKDGRSPTKNPPPETALARPITPDESLEKFTDDIPVEYHPTKLGKFLDFIDPFIIVLIIINAIQMGLQTFSFVENNPKIDSSFELVDQIFLIIFTVEVILNFIHHNRFDRIEIKSGKIKFAPKSEEEQALREENFGWLVFDASVVIMSWAFAGMSIIRAFRIFRVLRLISRVEKLKAVVKALVGVMPKMGLVAFLLTLLFLIFGIAFTLMFGDLYERGLTKFDYFSQIDRTFLTLFQIMTFDSWQGIAREVMAVYPWSWIMFILWTVITGFVAMNLIIAIICESLVAMTEEKRLKEEMDKKVALKQEMALAKKMETLGVDTELTKEESERIMKEAAASSSSVVSEDTMDTTDYVFQLEDMVEEIIEDQEKLINTVEDLRALLQEVLENPPTQTRAMEIHSILRFRPKEDRFEHHGDEDSSRPDTK</sequence>
<feature type="transmembrane region" description="Helical" evidence="15">
    <location>
        <begin position="171"/>
        <end position="196"/>
    </location>
</feature>